<comment type="similarity">
    <text evidence="1">Belongs to the SDHAF4 family.</text>
</comment>
<protein>
    <recommendedName>
        <fullName evidence="5">Succinate dehydrogenase assembly factor 4, mitochondrial</fullName>
    </recommendedName>
</protein>
<evidence type="ECO:0000313" key="3">
    <source>
        <dbReference type="EMBL" id="CAD8104929.1"/>
    </source>
</evidence>
<dbReference type="Pfam" id="PF07896">
    <property type="entry name" value="DUF1674"/>
    <property type="match status" value="1"/>
</dbReference>
<dbReference type="Proteomes" id="UP000688137">
    <property type="component" value="Unassembled WGS sequence"/>
</dbReference>
<dbReference type="AlphaFoldDB" id="A0A8S1PQJ0"/>
<evidence type="ECO:0000313" key="4">
    <source>
        <dbReference type="Proteomes" id="UP000688137"/>
    </source>
</evidence>
<feature type="region of interest" description="Disordered" evidence="2">
    <location>
        <begin position="71"/>
        <end position="119"/>
    </location>
</feature>
<gene>
    <name evidence="3" type="ORF">PPRIM_AZ9-3.1.T1250141</name>
</gene>
<organism evidence="3 4">
    <name type="scientific">Paramecium primaurelia</name>
    <dbReference type="NCBI Taxonomy" id="5886"/>
    <lineage>
        <taxon>Eukaryota</taxon>
        <taxon>Sar</taxon>
        <taxon>Alveolata</taxon>
        <taxon>Ciliophora</taxon>
        <taxon>Intramacronucleata</taxon>
        <taxon>Oligohymenophorea</taxon>
        <taxon>Peniculida</taxon>
        <taxon>Parameciidae</taxon>
        <taxon>Paramecium</taxon>
    </lineage>
</organism>
<sequence>MRLRIVCKQFFNTSKKAPPKPSSIMGTQLSQKQMDELMNPLGFLKENEKGEVQEQIEKAKELKELIEKYKINKNPQSGNQNKPYELDKNGMPPEVGFKVKGPEPTRYGDWIGRGRVTDF</sequence>
<dbReference type="EMBL" id="CAJJDM010000128">
    <property type="protein sequence ID" value="CAD8104929.1"/>
    <property type="molecule type" value="Genomic_DNA"/>
</dbReference>
<name>A0A8S1PQJ0_PARPR</name>
<proteinExistence type="inferred from homology"/>
<reference evidence="3" key="1">
    <citation type="submission" date="2021-01" db="EMBL/GenBank/DDBJ databases">
        <authorList>
            <consortium name="Genoscope - CEA"/>
            <person name="William W."/>
        </authorList>
    </citation>
    <scope>NUCLEOTIDE SEQUENCE</scope>
</reference>
<dbReference type="InterPro" id="IPR012875">
    <property type="entry name" value="SDHF4"/>
</dbReference>
<evidence type="ECO:0008006" key="5">
    <source>
        <dbReference type="Google" id="ProtNLM"/>
    </source>
</evidence>
<accession>A0A8S1PQJ0</accession>
<keyword evidence="4" id="KW-1185">Reference proteome</keyword>
<comment type="caution">
    <text evidence="3">The sequence shown here is derived from an EMBL/GenBank/DDBJ whole genome shotgun (WGS) entry which is preliminary data.</text>
</comment>
<evidence type="ECO:0000256" key="1">
    <source>
        <dbReference type="ARBA" id="ARBA00005701"/>
    </source>
</evidence>
<evidence type="ECO:0000256" key="2">
    <source>
        <dbReference type="SAM" id="MobiDB-lite"/>
    </source>
</evidence>